<dbReference type="InterPro" id="IPR007110">
    <property type="entry name" value="Ig-like_dom"/>
</dbReference>
<evidence type="ECO:0000313" key="3">
    <source>
        <dbReference type="Proteomes" id="UP001044222"/>
    </source>
</evidence>
<dbReference type="PROSITE" id="PS50835">
    <property type="entry name" value="IG_LIKE"/>
    <property type="match status" value="1"/>
</dbReference>
<reference evidence="2" key="1">
    <citation type="submission" date="2021-01" db="EMBL/GenBank/DDBJ databases">
        <title>A chromosome-scale assembly of European eel, Anguilla anguilla.</title>
        <authorList>
            <person name="Henkel C."/>
            <person name="Jong-Raadsen S.A."/>
            <person name="Dufour S."/>
            <person name="Weltzien F.-A."/>
            <person name="Palstra A.P."/>
            <person name="Pelster B."/>
            <person name="Spaink H.P."/>
            <person name="Van Den Thillart G.E."/>
            <person name="Jansen H."/>
            <person name="Zahm M."/>
            <person name="Klopp C."/>
            <person name="Cedric C."/>
            <person name="Louis A."/>
            <person name="Berthelot C."/>
            <person name="Parey E."/>
            <person name="Roest Crollius H."/>
            <person name="Montfort J."/>
            <person name="Robinson-Rechavi M."/>
            <person name="Bucao C."/>
            <person name="Bouchez O."/>
            <person name="Gislard M."/>
            <person name="Lluch J."/>
            <person name="Milhes M."/>
            <person name="Lampietro C."/>
            <person name="Lopez Roques C."/>
            <person name="Donnadieu C."/>
            <person name="Braasch I."/>
            <person name="Desvignes T."/>
            <person name="Postlethwait J."/>
            <person name="Bobe J."/>
            <person name="Guiguen Y."/>
            <person name="Dirks R."/>
        </authorList>
    </citation>
    <scope>NUCLEOTIDE SEQUENCE</scope>
    <source>
        <strain evidence="2">Tag_6206</strain>
        <tissue evidence="2">Liver</tissue>
    </source>
</reference>
<feature type="domain" description="Ig-like" evidence="1">
    <location>
        <begin position="45"/>
        <end position="142"/>
    </location>
</feature>
<protein>
    <recommendedName>
        <fullName evidence="1">Ig-like domain-containing protein</fullName>
    </recommendedName>
</protein>
<dbReference type="InterPro" id="IPR036179">
    <property type="entry name" value="Ig-like_dom_sf"/>
</dbReference>
<accession>A0A9D3M922</accession>
<dbReference type="Proteomes" id="UP001044222">
    <property type="component" value="Chromosome 8"/>
</dbReference>
<comment type="caution">
    <text evidence="2">The sequence shown here is derived from an EMBL/GenBank/DDBJ whole genome shotgun (WGS) entry which is preliminary data.</text>
</comment>
<dbReference type="InterPro" id="IPR003599">
    <property type="entry name" value="Ig_sub"/>
</dbReference>
<dbReference type="InterPro" id="IPR013783">
    <property type="entry name" value="Ig-like_fold"/>
</dbReference>
<organism evidence="2 3">
    <name type="scientific">Anguilla anguilla</name>
    <name type="common">European freshwater eel</name>
    <name type="synonym">Muraena anguilla</name>
    <dbReference type="NCBI Taxonomy" id="7936"/>
    <lineage>
        <taxon>Eukaryota</taxon>
        <taxon>Metazoa</taxon>
        <taxon>Chordata</taxon>
        <taxon>Craniata</taxon>
        <taxon>Vertebrata</taxon>
        <taxon>Euteleostomi</taxon>
        <taxon>Actinopterygii</taxon>
        <taxon>Neopterygii</taxon>
        <taxon>Teleostei</taxon>
        <taxon>Anguilliformes</taxon>
        <taxon>Anguillidae</taxon>
        <taxon>Anguilla</taxon>
    </lineage>
</organism>
<name>A0A9D3M922_ANGAN</name>
<dbReference type="AlphaFoldDB" id="A0A9D3M922"/>
<keyword evidence="3" id="KW-1185">Reference proteome</keyword>
<dbReference type="Gene3D" id="2.60.40.10">
    <property type="entry name" value="Immunoglobulins"/>
    <property type="match status" value="1"/>
</dbReference>
<evidence type="ECO:0000259" key="1">
    <source>
        <dbReference type="PROSITE" id="PS50835"/>
    </source>
</evidence>
<dbReference type="SMART" id="SM00409">
    <property type="entry name" value="IG"/>
    <property type="match status" value="1"/>
</dbReference>
<proteinExistence type="predicted"/>
<sequence length="200" mass="21985">MASDGSVTAIGLLLFTAFTQGFSVFLSGHFGMLDRSYSINATAVGQWVNLPCLQEKEHNLTILQIEWKKMEGRGGSEDRHLQPRSDRRFFWTNVSVSVEMSGKALKGSVLELSEKQSLLLGADGKFRLQNVTKDDAGTYLCQPRWASPGPHDDAANATVQLHVSSGQALRGRRPHGSLPGRRALSSWPHTCSWSSVFLAQ</sequence>
<dbReference type="EMBL" id="JAFIRN010000008">
    <property type="protein sequence ID" value="KAG5844727.1"/>
    <property type="molecule type" value="Genomic_DNA"/>
</dbReference>
<dbReference type="SUPFAM" id="SSF48726">
    <property type="entry name" value="Immunoglobulin"/>
    <property type="match status" value="1"/>
</dbReference>
<evidence type="ECO:0000313" key="2">
    <source>
        <dbReference type="EMBL" id="KAG5844727.1"/>
    </source>
</evidence>
<gene>
    <name evidence="2" type="ORF">ANANG_G00165620</name>
</gene>